<evidence type="ECO:0000313" key="16">
    <source>
        <dbReference type="EMBL" id="CAL8091785.1"/>
    </source>
</evidence>
<dbReference type="InterPro" id="IPR003599">
    <property type="entry name" value="Ig_sub"/>
</dbReference>
<dbReference type="InterPro" id="IPR003598">
    <property type="entry name" value="Ig_sub2"/>
</dbReference>
<dbReference type="SMART" id="SM00409">
    <property type="entry name" value="IG"/>
    <property type="match status" value="5"/>
</dbReference>
<evidence type="ECO:0000256" key="2">
    <source>
        <dbReference type="ARBA" id="ARBA00022692"/>
    </source>
</evidence>
<dbReference type="PROSITE" id="PS50853">
    <property type="entry name" value="FN3"/>
    <property type="match status" value="2"/>
</dbReference>
<evidence type="ECO:0000256" key="9">
    <source>
        <dbReference type="ARBA" id="ARBA00023180"/>
    </source>
</evidence>
<dbReference type="InterPro" id="IPR036179">
    <property type="entry name" value="Ig-like_dom_sf"/>
</dbReference>
<dbReference type="Gene3D" id="2.60.40.10">
    <property type="entry name" value="Immunoglobulins"/>
    <property type="match status" value="7"/>
</dbReference>
<dbReference type="InterPro" id="IPR013151">
    <property type="entry name" value="Immunoglobulin_dom"/>
</dbReference>
<evidence type="ECO:0000256" key="1">
    <source>
        <dbReference type="ARBA" id="ARBA00004167"/>
    </source>
</evidence>
<feature type="signal peptide" evidence="13">
    <location>
        <begin position="1"/>
        <end position="42"/>
    </location>
</feature>
<evidence type="ECO:0008006" key="18">
    <source>
        <dbReference type="Google" id="ProtNLM"/>
    </source>
</evidence>
<reference evidence="16 17" key="1">
    <citation type="submission" date="2024-08" db="EMBL/GenBank/DDBJ databases">
        <authorList>
            <person name="Cucini C."/>
            <person name="Frati F."/>
        </authorList>
    </citation>
    <scope>NUCLEOTIDE SEQUENCE [LARGE SCALE GENOMIC DNA]</scope>
</reference>
<protein>
    <recommendedName>
        <fullName evidence="18">Fasciclin-2</fullName>
    </recommendedName>
</protein>
<dbReference type="SMART" id="SM00060">
    <property type="entry name" value="FN3"/>
    <property type="match status" value="2"/>
</dbReference>
<keyword evidence="17" id="KW-1185">Reference proteome</keyword>
<feature type="compositionally biased region" description="Low complexity" evidence="11">
    <location>
        <begin position="872"/>
        <end position="883"/>
    </location>
</feature>
<feature type="domain" description="Fibronectin type-III" evidence="15">
    <location>
        <begin position="655"/>
        <end position="772"/>
    </location>
</feature>
<evidence type="ECO:0000256" key="5">
    <source>
        <dbReference type="ARBA" id="ARBA00022889"/>
    </source>
</evidence>
<dbReference type="PANTHER" id="PTHR10075:SF100">
    <property type="entry name" value="FASCICLIN-2"/>
    <property type="match status" value="1"/>
</dbReference>
<evidence type="ECO:0000256" key="8">
    <source>
        <dbReference type="ARBA" id="ARBA00023157"/>
    </source>
</evidence>
<keyword evidence="7 12" id="KW-0472">Membrane</keyword>
<dbReference type="EMBL" id="CAXLJM020000024">
    <property type="protein sequence ID" value="CAL8091785.1"/>
    <property type="molecule type" value="Genomic_DNA"/>
</dbReference>
<evidence type="ECO:0000256" key="6">
    <source>
        <dbReference type="ARBA" id="ARBA00022989"/>
    </source>
</evidence>
<comment type="caution">
    <text evidence="16">The sequence shown here is derived from an EMBL/GenBank/DDBJ whole genome shotgun (WGS) entry which is preliminary data.</text>
</comment>
<dbReference type="Pfam" id="PF13927">
    <property type="entry name" value="Ig_3"/>
    <property type="match status" value="2"/>
</dbReference>
<dbReference type="InterPro" id="IPR009138">
    <property type="entry name" value="Neural_cell_adh"/>
</dbReference>
<dbReference type="InterPro" id="IPR013098">
    <property type="entry name" value="Ig_I-set"/>
</dbReference>
<keyword evidence="5" id="KW-0130">Cell adhesion</keyword>
<dbReference type="InterPro" id="IPR013783">
    <property type="entry name" value="Ig-like_fold"/>
</dbReference>
<dbReference type="SUPFAM" id="SSF48726">
    <property type="entry name" value="Immunoglobulin"/>
    <property type="match status" value="5"/>
</dbReference>
<organism evidence="16 17">
    <name type="scientific">Orchesella dallaii</name>
    <dbReference type="NCBI Taxonomy" id="48710"/>
    <lineage>
        <taxon>Eukaryota</taxon>
        <taxon>Metazoa</taxon>
        <taxon>Ecdysozoa</taxon>
        <taxon>Arthropoda</taxon>
        <taxon>Hexapoda</taxon>
        <taxon>Collembola</taxon>
        <taxon>Entomobryomorpha</taxon>
        <taxon>Entomobryoidea</taxon>
        <taxon>Orchesellidae</taxon>
        <taxon>Orchesellinae</taxon>
        <taxon>Orchesella</taxon>
    </lineage>
</organism>
<feature type="chain" id="PRO_5045155881" description="Fasciclin-2" evidence="13">
    <location>
        <begin position="43"/>
        <end position="900"/>
    </location>
</feature>
<evidence type="ECO:0000256" key="7">
    <source>
        <dbReference type="ARBA" id="ARBA00023136"/>
    </source>
</evidence>
<evidence type="ECO:0000259" key="14">
    <source>
        <dbReference type="PROSITE" id="PS50835"/>
    </source>
</evidence>
<dbReference type="CDD" id="cd00096">
    <property type="entry name" value="Ig"/>
    <property type="match status" value="1"/>
</dbReference>
<dbReference type="InterPro" id="IPR003961">
    <property type="entry name" value="FN3_dom"/>
</dbReference>
<dbReference type="PRINTS" id="PR01838">
    <property type="entry name" value="NCAMFAMILY"/>
</dbReference>
<keyword evidence="9" id="KW-0325">Glycoprotein</keyword>
<evidence type="ECO:0000256" key="3">
    <source>
        <dbReference type="ARBA" id="ARBA00022729"/>
    </source>
</evidence>
<keyword evidence="10" id="KW-0393">Immunoglobulin domain</keyword>
<evidence type="ECO:0000256" key="4">
    <source>
        <dbReference type="ARBA" id="ARBA00022737"/>
    </source>
</evidence>
<keyword evidence="3 13" id="KW-0732">Signal</keyword>
<comment type="subcellular location">
    <subcellularLocation>
        <location evidence="1">Membrane</location>
        <topology evidence="1">Single-pass membrane protein</topology>
    </subcellularLocation>
</comment>
<accession>A0ABP1QDG1</accession>
<gene>
    <name evidence="16" type="ORF">ODALV1_LOCUS8026</name>
</gene>
<feature type="domain" description="Ig-like" evidence="14">
    <location>
        <begin position="458"/>
        <end position="551"/>
    </location>
</feature>
<evidence type="ECO:0000256" key="10">
    <source>
        <dbReference type="ARBA" id="ARBA00023319"/>
    </source>
</evidence>
<feature type="domain" description="Ig-like" evidence="14">
    <location>
        <begin position="66"/>
        <end position="167"/>
    </location>
</feature>
<proteinExistence type="predicted"/>
<feature type="domain" description="Ig-like" evidence="14">
    <location>
        <begin position="355"/>
        <end position="453"/>
    </location>
</feature>
<feature type="domain" description="Fibronectin type-III" evidence="15">
    <location>
        <begin position="555"/>
        <end position="653"/>
    </location>
</feature>
<dbReference type="Pfam" id="PF00041">
    <property type="entry name" value="fn3"/>
    <property type="match status" value="1"/>
</dbReference>
<dbReference type="InterPro" id="IPR036116">
    <property type="entry name" value="FN3_sf"/>
</dbReference>
<dbReference type="SMART" id="SM00408">
    <property type="entry name" value="IGc2"/>
    <property type="match status" value="5"/>
</dbReference>
<feature type="domain" description="Ig-like" evidence="14">
    <location>
        <begin position="171"/>
        <end position="256"/>
    </location>
</feature>
<evidence type="ECO:0000259" key="15">
    <source>
        <dbReference type="PROSITE" id="PS50853"/>
    </source>
</evidence>
<evidence type="ECO:0000256" key="13">
    <source>
        <dbReference type="SAM" id="SignalP"/>
    </source>
</evidence>
<dbReference type="Pfam" id="PF00047">
    <property type="entry name" value="ig"/>
    <property type="match status" value="1"/>
</dbReference>
<feature type="domain" description="Ig-like" evidence="14">
    <location>
        <begin position="263"/>
        <end position="350"/>
    </location>
</feature>
<dbReference type="PROSITE" id="PS50835">
    <property type="entry name" value="IG_LIKE"/>
    <property type="match status" value="5"/>
</dbReference>
<evidence type="ECO:0000313" key="17">
    <source>
        <dbReference type="Proteomes" id="UP001642540"/>
    </source>
</evidence>
<feature type="region of interest" description="Disordered" evidence="11">
    <location>
        <begin position="836"/>
        <end position="900"/>
    </location>
</feature>
<dbReference type="Pfam" id="PF07679">
    <property type="entry name" value="I-set"/>
    <property type="match status" value="2"/>
</dbReference>
<keyword evidence="6 12" id="KW-1133">Transmembrane helix</keyword>
<sequence length="900" mass="100259">MGILRRSVLEAHSGGGRRWRIPPHADYGLVLILSMLFLGVICQQNGEGGGGGGITSTDQNSLQIVPAARNRVYQRALGKSSVFTCSANVEVPDRLTEFKWWWPDGKAIEPTDTSEGYYDETRVEIMRDEPQTLTLLFTSIQEQDLGKYRCTALYANSQKLETDFTLRAYVPITFEDAPINQYAVKGQDYKVKCRVQADPEPQVDWKKDHRVLNNSDHFVMDKDGVVIRGVTEADEGVYTCRVRVTSMGTVEERHIQVEVHELPVLTSEPEVLEGVEAESITFSCTASGKPAPEYEWVNHRKQDLRVLERHTVDKYKGTLQIDGIKREDAGVYTCTAKNTAGYVTMKSTLNVITKPVIEEFKNITTQVNGNAILQCRASGDPAPSIRFHKDSNREPFSAQGPQHDSRIVVEQRTQGRETTATIRISDVLRTDDGLYNCIASNQRTKTELLGHITVEYPPTFANTPMKEAWSWNGHPANVTCLAEGIPNATISWFIEGSPERPVDGNMANIKQIGLQSLSSLEVQPIDRSLYGFYKCVATNKLGTAEHRVQLKEAREPGPVLEAILTTKTATTITYKIVGPVNDGGLPVKSFVAQYREDRASWDEHKLKSWPVDQQLFTIENLEPQRTYFVRFAAENEVGLGVWSKERPEITPRRSAPESPTIQNEVNGVAITAYPDKFELIWRVPPDNGEKITAFEISYVPVRNLTVDKGNQAEYQWDPVGPKTVEQKALGEPRHTLRNLAPGTYYRVEIVAENSIGKSAPASIIIKTAAVPGGSHSGYDLIKGETPGVDNLPMMIVILVAAVFVILFLVDISCYRINQTGIIWMVSNRMCNKKKSRESLVKPNDGTIQEKRPLNDGSVDPAEKEYEEIGPKTNGNGTNGNGNTPSHIAYTHHPHPKDSEV</sequence>
<keyword evidence="4" id="KW-0677">Repeat</keyword>
<evidence type="ECO:0000256" key="12">
    <source>
        <dbReference type="SAM" id="Phobius"/>
    </source>
</evidence>
<feature type="transmembrane region" description="Helical" evidence="12">
    <location>
        <begin position="791"/>
        <end position="809"/>
    </location>
</feature>
<dbReference type="PANTHER" id="PTHR10075">
    <property type="entry name" value="BASIGIN RELATED"/>
    <property type="match status" value="1"/>
</dbReference>
<feature type="compositionally biased region" description="Basic and acidic residues" evidence="11">
    <location>
        <begin position="860"/>
        <end position="869"/>
    </location>
</feature>
<dbReference type="CDD" id="cd00063">
    <property type="entry name" value="FN3"/>
    <property type="match status" value="2"/>
</dbReference>
<dbReference type="Proteomes" id="UP001642540">
    <property type="component" value="Unassembled WGS sequence"/>
</dbReference>
<evidence type="ECO:0000256" key="11">
    <source>
        <dbReference type="SAM" id="MobiDB-lite"/>
    </source>
</evidence>
<keyword evidence="2 12" id="KW-0812">Transmembrane</keyword>
<dbReference type="SUPFAM" id="SSF49265">
    <property type="entry name" value="Fibronectin type III"/>
    <property type="match status" value="1"/>
</dbReference>
<dbReference type="InterPro" id="IPR007110">
    <property type="entry name" value="Ig-like_dom"/>
</dbReference>
<keyword evidence="8" id="KW-1015">Disulfide bond</keyword>
<name>A0ABP1QDG1_9HEXA</name>